<dbReference type="OrthoDB" id="4364385at2759"/>
<name>A0A9W9IGR1_9EURO</name>
<feature type="transmembrane region" description="Helical" evidence="1">
    <location>
        <begin position="148"/>
        <end position="168"/>
    </location>
</feature>
<evidence type="ECO:0000256" key="2">
    <source>
        <dbReference type="SAM" id="SignalP"/>
    </source>
</evidence>
<reference evidence="3" key="2">
    <citation type="journal article" date="2023" name="IMA Fungus">
        <title>Comparative genomic study of the Penicillium genus elucidates a diverse pangenome and 15 lateral gene transfer events.</title>
        <authorList>
            <person name="Petersen C."/>
            <person name="Sorensen T."/>
            <person name="Nielsen M.R."/>
            <person name="Sondergaard T.E."/>
            <person name="Sorensen J.L."/>
            <person name="Fitzpatrick D.A."/>
            <person name="Frisvad J.C."/>
            <person name="Nielsen K.L."/>
        </authorList>
    </citation>
    <scope>NUCLEOTIDE SEQUENCE</scope>
    <source>
        <strain evidence="3">IBT 26290</strain>
    </source>
</reference>
<feature type="signal peptide" evidence="2">
    <location>
        <begin position="1"/>
        <end position="18"/>
    </location>
</feature>
<proteinExistence type="predicted"/>
<evidence type="ECO:0000256" key="1">
    <source>
        <dbReference type="SAM" id="Phobius"/>
    </source>
</evidence>
<keyword evidence="1" id="KW-0472">Membrane</keyword>
<keyword evidence="2" id="KW-0732">Signal</keyword>
<dbReference type="AlphaFoldDB" id="A0A9W9IGR1"/>
<keyword evidence="1" id="KW-1133">Transmembrane helix</keyword>
<feature type="chain" id="PRO_5040955392" evidence="2">
    <location>
        <begin position="19"/>
        <end position="172"/>
    </location>
</feature>
<gene>
    <name evidence="3" type="ORF">N7482_002787</name>
</gene>
<sequence>MLLAKLSLALTFASLATAAAIPMAPGVLQKIEPKEAAEWLSPRDALWAPAARSASSDEDGRLNKRMPYYFPETVPDADEIADRLTAMREAGLVTSEQRDQYHNSIGTPDAGIDTRARTMPNRDLMSELDRLEAAESVWEMLPSLLPPMRFFVVASMTIAIFTVIRGCLRARH</sequence>
<dbReference type="RefSeq" id="XP_056548518.1">
    <property type="nucleotide sequence ID" value="XM_056684912.1"/>
</dbReference>
<accession>A0A9W9IGR1</accession>
<comment type="caution">
    <text evidence="3">The sequence shown here is derived from an EMBL/GenBank/DDBJ whole genome shotgun (WGS) entry which is preliminary data.</text>
</comment>
<dbReference type="Proteomes" id="UP001149163">
    <property type="component" value="Unassembled WGS sequence"/>
</dbReference>
<organism evidence="3 4">
    <name type="scientific">Penicillium canariense</name>
    <dbReference type="NCBI Taxonomy" id="189055"/>
    <lineage>
        <taxon>Eukaryota</taxon>
        <taxon>Fungi</taxon>
        <taxon>Dikarya</taxon>
        <taxon>Ascomycota</taxon>
        <taxon>Pezizomycotina</taxon>
        <taxon>Eurotiomycetes</taxon>
        <taxon>Eurotiomycetidae</taxon>
        <taxon>Eurotiales</taxon>
        <taxon>Aspergillaceae</taxon>
        <taxon>Penicillium</taxon>
    </lineage>
</organism>
<keyword evidence="1" id="KW-0812">Transmembrane</keyword>
<evidence type="ECO:0000313" key="4">
    <source>
        <dbReference type="Proteomes" id="UP001149163"/>
    </source>
</evidence>
<dbReference type="EMBL" id="JAPQKN010000001">
    <property type="protein sequence ID" value="KAJ5176910.1"/>
    <property type="molecule type" value="Genomic_DNA"/>
</dbReference>
<reference evidence="3" key="1">
    <citation type="submission" date="2022-11" db="EMBL/GenBank/DDBJ databases">
        <authorList>
            <person name="Petersen C."/>
        </authorList>
    </citation>
    <scope>NUCLEOTIDE SEQUENCE</scope>
    <source>
        <strain evidence="3">IBT 26290</strain>
    </source>
</reference>
<protein>
    <submittedName>
        <fullName evidence="3">Uncharacterized protein</fullName>
    </submittedName>
</protein>
<evidence type="ECO:0000313" key="3">
    <source>
        <dbReference type="EMBL" id="KAJ5176910.1"/>
    </source>
</evidence>
<dbReference type="GeneID" id="81424088"/>
<keyword evidence="4" id="KW-1185">Reference proteome</keyword>